<proteinExistence type="predicted"/>
<name>A0A8H5CAI4_9AGAR</name>
<organism evidence="1 2">
    <name type="scientific">Tetrapyrgos nigripes</name>
    <dbReference type="NCBI Taxonomy" id="182062"/>
    <lineage>
        <taxon>Eukaryota</taxon>
        <taxon>Fungi</taxon>
        <taxon>Dikarya</taxon>
        <taxon>Basidiomycota</taxon>
        <taxon>Agaricomycotina</taxon>
        <taxon>Agaricomycetes</taxon>
        <taxon>Agaricomycetidae</taxon>
        <taxon>Agaricales</taxon>
        <taxon>Marasmiineae</taxon>
        <taxon>Marasmiaceae</taxon>
        <taxon>Tetrapyrgos</taxon>
    </lineage>
</organism>
<sequence length="125" mass="15058">MVWYKSSTFSDMYRSFQGWRELLGKPKRSFFDYGKFSLSWKVYRVALLNLHRQALVKILKQDSRPRLKDLMRKLSSETEALLDRMFRELREWDRKTGQRSTVQKAYQNPQLSSDIPADMNHCFEL</sequence>
<accession>A0A8H5CAI4</accession>
<dbReference type="AlphaFoldDB" id="A0A8H5CAI4"/>
<dbReference type="Proteomes" id="UP000559256">
    <property type="component" value="Unassembled WGS sequence"/>
</dbReference>
<keyword evidence="2" id="KW-1185">Reference proteome</keyword>
<evidence type="ECO:0000313" key="1">
    <source>
        <dbReference type="EMBL" id="KAF5338165.1"/>
    </source>
</evidence>
<reference evidence="1 2" key="1">
    <citation type="journal article" date="2020" name="ISME J.">
        <title>Uncovering the hidden diversity of litter-decomposition mechanisms in mushroom-forming fungi.</title>
        <authorList>
            <person name="Floudas D."/>
            <person name="Bentzer J."/>
            <person name="Ahren D."/>
            <person name="Johansson T."/>
            <person name="Persson P."/>
            <person name="Tunlid A."/>
        </authorList>
    </citation>
    <scope>NUCLEOTIDE SEQUENCE [LARGE SCALE GENOMIC DNA]</scope>
    <source>
        <strain evidence="1 2">CBS 291.85</strain>
    </source>
</reference>
<evidence type="ECO:0000313" key="2">
    <source>
        <dbReference type="Proteomes" id="UP000559256"/>
    </source>
</evidence>
<dbReference type="EMBL" id="JAACJM010000199">
    <property type="protein sequence ID" value="KAF5338165.1"/>
    <property type="molecule type" value="Genomic_DNA"/>
</dbReference>
<gene>
    <name evidence="1" type="ORF">D9758_014723</name>
</gene>
<protein>
    <submittedName>
        <fullName evidence="1">Uncharacterized protein</fullName>
    </submittedName>
</protein>
<comment type="caution">
    <text evidence="1">The sequence shown here is derived from an EMBL/GenBank/DDBJ whole genome shotgun (WGS) entry which is preliminary data.</text>
</comment>